<proteinExistence type="predicted"/>
<keyword evidence="2" id="KW-1185">Reference proteome</keyword>
<accession>A0A918RXV9</accession>
<dbReference type="EMBL" id="BMZE01000001">
    <property type="protein sequence ID" value="GHA16681.1"/>
    <property type="molecule type" value="Genomic_DNA"/>
</dbReference>
<dbReference type="InterPro" id="IPR009874">
    <property type="entry name" value="DUF1428"/>
</dbReference>
<dbReference type="InterPro" id="IPR011008">
    <property type="entry name" value="Dimeric_a/b-barrel"/>
</dbReference>
<protein>
    <recommendedName>
        <fullName evidence="3">DUF1428 domain-containing protein</fullName>
    </recommendedName>
</protein>
<dbReference type="Gene3D" id="3.30.70.100">
    <property type="match status" value="2"/>
</dbReference>
<name>A0A918RXV9_9HYPH</name>
<evidence type="ECO:0008006" key="3">
    <source>
        <dbReference type="Google" id="ProtNLM"/>
    </source>
</evidence>
<organism evidence="1 2">
    <name type="scientific">Devosia pacifica</name>
    <dbReference type="NCBI Taxonomy" id="1335967"/>
    <lineage>
        <taxon>Bacteria</taxon>
        <taxon>Pseudomonadati</taxon>
        <taxon>Pseudomonadota</taxon>
        <taxon>Alphaproteobacteria</taxon>
        <taxon>Hyphomicrobiales</taxon>
        <taxon>Devosiaceae</taxon>
        <taxon>Devosia</taxon>
    </lineage>
</organism>
<comment type="caution">
    <text evidence="1">The sequence shown here is derived from an EMBL/GenBank/DDBJ whole genome shotgun (WGS) entry which is preliminary data.</text>
</comment>
<evidence type="ECO:0000313" key="1">
    <source>
        <dbReference type="EMBL" id="GHA16681.1"/>
    </source>
</evidence>
<dbReference type="AlphaFoldDB" id="A0A918RXV9"/>
<dbReference type="Pfam" id="PF07237">
    <property type="entry name" value="DUF1428"/>
    <property type="match status" value="2"/>
</dbReference>
<reference evidence="1" key="2">
    <citation type="submission" date="2020-09" db="EMBL/GenBank/DDBJ databases">
        <authorList>
            <person name="Sun Q."/>
            <person name="Kim S."/>
        </authorList>
    </citation>
    <scope>NUCLEOTIDE SEQUENCE</scope>
    <source>
        <strain evidence="1">KCTC 32437</strain>
    </source>
</reference>
<gene>
    <name evidence="1" type="ORF">GCM10007989_09710</name>
</gene>
<evidence type="ECO:0000313" key="2">
    <source>
        <dbReference type="Proteomes" id="UP000646579"/>
    </source>
</evidence>
<dbReference type="Proteomes" id="UP000646579">
    <property type="component" value="Unassembled WGS sequence"/>
</dbReference>
<reference evidence="1" key="1">
    <citation type="journal article" date="2014" name="Int. J. Syst. Evol. Microbiol.">
        <title>Complete genome sequence of Corynebacterium casei LMG S-19264T (=DSM 44701T), isolated from a smear-ripened cheese.</title>
        <authorList>
            <consortium name="US DOE Joint Genome Institute (JGI-PGF)"/>
            <person name="Walter F."/>
            <person name="Albersmeier A."/>
            <person name="Kalinowski J."/>
            <person name="Ruckert C."/>
        </authorList>
    </citation>
    <scope>NUCLEOTIDE SEQUENCE</scope>
    <source>
        <strain evidence="1">KCTC 32437</strain>
    </source>
</reference>
<dbReference type="RefSeq" id="WP_189423911.1">
    <property type="nucleotide sequence ID" value="NZ_BMZE01000001.1"/>
</dbReference>
<sequence>MQYVDGFVTAVPADNKDAYSKHAKEAAPLFRQFGAVRFMECWGEAVERGEVTDFYRAVKAEPGEVIVFSWVEYETRAARDEAGRKMETDEAFAKMGETMPFDATRMIYGGFEVLSDAGPGGKPDYIDGAVIAVPTENRQLYTDLIQQMSALLIANGALRAVDCWGDDVPEGKTTDFRRAVNAGEDESVVFSWVEWPSRAARDAAWDEIYKDPSLADMPEAFDMKRMIFGGFQPIVEA</sequence>
<dbReference type="SUPFAM" id="SSF54909">
    <property type="entry name" value="Dimeric alpha+beta barrel"/>
    <property type="match status" value="2"/>
</dbReference>